<evidence type="ECO:0000256" key="4">
    <source>
        <dbReference type="ARBA" id="ARBA00022692"/>
    </source>
</evidence>
<dbReference type="InterPro" id="IPR000390">
    <property type="entry name" value="Small_drug/metabolite_transptr"/>
</dbReference>
<dbReference type="InterPro" id="IPR037185">
    <property type="entry name" value="EmrE-like"/>
</dbReference>
<sequence length="113" mass="12355">MKVESGLGWLFLSLAILFELSGTTSMKLSAGFTKLWPSVLMFVFYGCSFTLLNFALLHIEVGVAYAIWSGVGIVFITLVGVVVFKESFNMTQLLWMSLVVIGVIGLKVSSKAH</sequence>
<dbReference type="EMBL" id="FMTT01000057">
    <property type="protein sequence ID" value="SCW82178.1"/>
    <property type="molecule type" value="Genomic_DNA"/>
</dbReference>
<dbReference type="Pfam" id="PF00893">
    <property type="entry name" value="Multi_Drug_Res"/>
    <property type="match status" value="1"/>
</dbReference>
<evidence type="ECO:0000256" key="2">
    <source>
        <dbReference type="ARBA" id="ARBA00022448"/>
    </source>
</evidence>
<evidence type="ECO:0000313" key="10">
    <source>
        <dbReference type="Proteomes" id="UP000198601"/>
    </source>
</evidence>
<dbReference type="SUPFAM" id="SSF103481">
    <property type="entry name" value="Multidrug resistance efflux transporter EmrE"/>
    <property type="match status" value="1"/>
</dbReference>
<dbReference type="PANTHER" id="PTHR30561:SF1">
    <property type="entry name" value="MULTIDRUG TRANSPORTER EMRE"/>
    <property type="match status" value="1"/>
</dbReference>
<dbReference type="FunFam" id="1.10.3730.20:FF:000001">
    <property type="entry name" value="Quaternary ammonium compound resistance transporter SugE"/>
    <property type="match status" value="1"/>
</dbReference>
<dbReference type="RefSeq" id="WP_090676236.1">
    <property type="nucleotide sequence ID" value="NZ_FMTT01000057.1"/>
</dbReference>
<dbReference type="OrthoDB" id="21828at2"/>
<keyword evidence="6 8" id="KW-0472">Membrane</keyword>
<evidence type="ECO:0000313" key="9">
    <source>
        <dbReference type="EMBL" id="SCW82178.1"/>
    </source>
</evidence>
<name>A0A1G4TL81_9BACL</name>
<reference evidence="10" key="1">
    <citation type="submission" date="2016-10" db="EMBL/GenBank/DDBJ databases">
        <authorList>
            <person name="Varghese N."/>
            <person name="Submissions S."/>
        </authorList>
    </citation>
    <scope>NUCLEOTIDE SEQUENCE [LARGE SCALE GENOMIC DNA]</scope>
    <source>
        <strain evidence="10">CGMCC 1.8946</strain>
    </source>
</reference>
<dbReference type="PANTHER" id="PTHR30561">
    <property type="entry name" value="SMR FAMILY PROTON-DEPENDENT DRUG EFFLUX TRANSPORTER SUGE"/>
    <property type="match status" value="1"/>
</dbReference>
<keyword evidence="3" id="KW-1003">Cell membrane</keyword>
<protein>
    <submittedName>
        <fullName evidence="9">Small multidrug resistance pump</fullName>
    </submittedName>
</protein>
<dbReference type="AlphaFoldDB" id="A0A1G4TL81"/>
<feature type="transmembrane region" description="Helical" evidence="8">
    <location>
        <begin position="63"/>
        <end position="84"/>
    </location>
</feature>
<keyword evidence="5 8" id="KW-1133">Transmembrane helix</keyword>
<dbReference type="Gene3D" id="1.10.3730.20">
    <property type="match status" value="1"/>
</dbReference>
<evidence type="ECO:0000256" key="5">
    <source>
        <dbReference type="ARBA" id="ARBA00022989"/>
    </source>
</evidence>
<gene>
    <name evidence="9" type="ORF">SAMN04487970_10577</name>
</gene>
<evidence type="ECO:0000256" key="3">
    <source>
        <dbReference type="ARBA" id="ARBA00022475"/>
    </source>
</evidence>
<keyword evidence="4 7" id="KW-0812">Transmembrane</keyword>
<evidence type="ECO:0000256" key="8">
    <source>
        <dbReference type="SAM" id="Phobius"/>
    </source>
</evidence>
<evidence type="ECO:0000256" key="1">
    <source>
        <dbReference type="ARBA" id="ARBA00004651"/>
    </source>
</evidence>
<dbReference type="InterPro" id="IPR045324">
    <property type="entry name" value="Small_multidrug_res"/>
</dbReference>
<proteinExistence type="inferred from homology"/>
<keyword evidence="2" id="KW-0813">Transport</keyword>
<organism evidence="9 10">
    <name type="scientific">Paenibacillus tianmuensis</name>
    <dbReference type="NCBI Taxonomy" id="624147"/>
    <lineage>
        <taxon>Bacteria</taxon>
        <taxon>Bacillati</taxon>
        <taxon>Bacillota</taxon>
        <taxon>Bacilli</taxon>
        <taxon>Bacillales</taxon>
        <taxon>Paenibacillaceae</taxon>
        <taxon>Paenibacillus</taxon>
    </lineage>
</organism>
<evidence type="ECO:0000256" key="6">
    <source>
        <dbReference type="ARBA" id="ARBA00023136"/>
    </source>
</evidence>
<evidence type="ECO:0000256" key="7">
    <source>
        <dbReference type="RuleBase" id="RU003942"/>
    </source>
</evidence>
<feature type="transmembrane region" description="Helical" evidence="8">
    <location>
        <begin position="35"/>
        <end position="56"/>
    </location>
</feature>
<comment type="similarity">
    <text evidence="7">Belongs to the drug/metabolite transporter (DMT) superfamily. Small multidrug resistance (SMR) (TC 2.A.7.1) family.</text>
</comment>
<accession>A0A1G4TL81</accession>
<dbReference type="GO" id="GO:0022857">
    <property type="term" value="F:transmembrane transporter activity"/>
    <property type="evidence" value="ECO:0007669"/>
    <property type="project" value="InterPro"/>
</dbReference>
<dbReference type="STRING" id="624147.SAMN04487970_10577"/>
<dbReference type="Proteomes" id="UP000198601">
    <property type="component" value="Unassembled WGS sequence"/>
</dbReference>
<keyword evidence="10" id="KW-1185">Reference proteome</keyword>
<dbReference type="GO" id="GO:0005886">
    <property type="term" value="C:plasma membrane"/>
    <property type="evidence" value="ECO:0007669"/>
    <property type="project" value="UniProtKB-SubCell"/>
</dbReference>
<comment type="subcellular location">
    <subcellularLocation>
        <location evidence="1 7">Cell membrane</location>
        <topology evidence="1 7">Multi-pass membrane protein</topology>
    </subcellularLocation>
</comment>
<feature type="transmembrane region" description="Helical" evidence="8">
    <location>
        <begin position="90"/>
        <end position="108"/>
    </location>
</feature>